<dbReference type="RefSeq" id="WP_024072355.1">
    <property type="nucleotide sequence ID" value="NC_023063.1"/>
</dbReference>
<keyword evidence="2" id="KW-0472">Membrane</keyword>
<name>V9R7F9_9RICK</name>
<reference evidence="3 4" key="1">
    <citation type="journal article" date="2014" name="Genome Announc.">
        <title>Complete Genome Sequence of Ehrlichia muris Strain AS145T, a Model Monocytotropic Ehrlichia Strain.</title>
        <authorList>
            <person name="Thirumalapura N.R."/>
            <person name="Qin X."/>
            <person name="Kuriakose J.A."/>
            <person name="Walker D.H."/>
        </authorList>
    </citation>
    <scope>NUCLEOTIDE SEQUENCE [LARGE SCALE GENOMIC DNA]</scope>
    <source>
        <strain evidence="4">AS154</strain>
    </source>
</reference>
<protein>
    <submittedName>
        <fullName evidence="3">Uncharacterized protein</fullName>
    </submittedName>
</protein>
<sequence length="190" mass="21663">MRPSDLFVINSSLVQRIKHPQFSFSSMNHEESIKVKLFKFITPRNAMICFRFGLFNVVSVPVMLGFFPYYMYTKLYSENNPDYNGTSRIEYPIIIISITLLLVVFSLLFGVACVVVSIPMLLVSLLLLPFRKCCLPTVNQHHSEGNPHYKQTSTSDEDYDDSSSSEYSYSTAATECSLVLSEKTNMLHID</sequence>
<keyword evidence="4" id="KW-1185">Reference proteome</keyword>
<dbReference type="EMBL" id="CP006917">
    <property type="protein sequence ID" value="AHC39752.1"/>
    <property type="molecule type" value="Genomic_DNA"/>
</dbReference>
<feature type="region of interest" description="Disordered" evidence="1">
    <location>
        <begin position="143"/>
        <end position="166"/>
    </location>
</feature>
<feature type="transmembrane region" description="Helical" evidence="2">
    <location>
        <begin position="48"/>
        <end position="71"/>
    </location>
</feature>
<keyword evidence="2" id="KW-1133">Transmembrane helix</keyword>
<evidence type="ECO:0000313" key="3">
    <source>
        <dbReference type="EMBL" id="AHC39752.1"/>
    </source>
</evidence>
<feature type="transmembrane region" description="Helical" evidence="2">
    <location>
        <begin position="91"/>
        <end position="122"/>
    </location>
</feature>
<evidence type="ECO:0000256" key="1">
    <source>
        <dbReference type="SAM" id="MobiDB-lite"/>
    </source>
</evidence>
<organism evidence="3 4">
    <name type="scientific">Ehrlichia muris AS145</name>
    <dbReference type="NCBI Taxonomy" id="1423892"/>
    <lineage>
        <taxon>Bacteria</taxon>
        <taxon>Pseudomonadati</taxon>
        <taxon>Pseudomonadota</taxon>
        <taxon>Alphaproteobacteria</taxon>
        <taxon>Rickettsiales</taxon>
        <taxon>Anaplasmataceae</taxon>
        <taxon>Ehrlichia</taxon>
    </lineage>
</organism>
<dbReference type="InterPro" id="IPR037272">
    <property type="entry name" value="SNS_sf"/>
</dbReference>
<dbReference type="HOGENOM" id="CLU_1425957_0_0_5"/>
<dbReference type="PATRIC" id="fig|1423892.3.peg.795"/>
<dbReference type="SUPFAM" id="SSF161070">
    <property type="entry name" value="SNF-like"/>
    <property type="match status" value="1"/>
</dbReference>
<dbReference type="Proteomes" id="UP000018689">
    <property type="component" value="Chromosome"/>
</dbReference>
<dbReference type="KEGG" id="emr:EMUR_03870"/>
<keyword evidence="2" id="KW-0812">Transmembrane</keyword>
<proteinExistence type="predicted"/>
<evidence type="ECO:0000313" key="4">
    <source>
        <dbReference type="Proteomes" id="UP000018689"/>
    </source>
</evidence>
<evidence type="ECO:0000256" key="2">
    <source>
        <dbReference type="SAM" id="Phobius"/>
    </source>
</evidence>
<dbReference type="AlphaFoldDB" id="V9R7F9"/>
<gene>
    <name evidence="3" type="ORF">EMUR_03870</name>
</gene>
<accession>V9R7F9</accession>